<reference evidence="1 2" key="1">
    <citation type="submission" date="2019-12" db="EMBL/GenBank/DDBJ databases">
        <authorList>
            <person name="Floudas D."/>
            <person name="Bentzer J."/>
            <person name="Ahren D."/>
            <person name="Johansson T."/>
            <person name="Persson P."/>
            <person name="Tunlid A."/>
        </authorList>
    </citation>
    <scope>NUCLEOTIDE SEQUENCE [LARGE SCALE GENOMIC DNA]</scope>
    <source>
        <strain evidence="1 2">CBS 102.39</strain>
    </source>
</reference>
<gene>
    <name evidence="1" type="ORF">D9613_012547</name>
</gene>
<dbReference type="EMBL" id="JAACJL010000034">
    <property type="protein sequence ID" value="KAF4615639.1"/>
    <property type="molecule type" value="Genomic_DNA"/>
</dbReference>
<organism evidence="1 2">
    <name type="scientific">Agrocybe pediades</name>
    <dbReference type="NCBI Taxonomy" id="84607"/>
    <lineage>
        <taxon>Eukaryota</taxon>
        <taxon>Fungi</taxon>
        <taxon>Dikarya</taxon>
        <taxon>Basidiomycota</taxon>
        <taxon>Agaricomycotina</taxon>
        <taxon>Agaricomycetes</taxon>
        <taxon>Agaricomycetidae</taxon>
        <taxon>Agaricales</taxon>
        <taxon>Agaricineae</taxon>
        <taxon>Strophariaceae</taxon>
        <taxon>Agrocybe</taxon>
    </lineage>
</organism>
<sequence length="191" mass="21460">MLLDSTTLIIDVDIWRLEVVWVVVLALAVDNCKRPYRSRTSVPGHPVIRSTLTLTTIVFLPGPPPTRLAVSRHDISHPPYIKMATDCKAQLCLDLAMVNGRINSSLRRNFAPLTLTNYIECGTKAAPMPVSPNGYLNILEQIFKSSASDTHNLFARFRSRSAFNYTPYHRIWIAAACLLNQDILPFKPVNQ</sequence>
<evidence type="ECO:0000313" key="2">
    <source>
        <dbReference type="Proteomes" id="UP000521872"/>
    </source>
</evidence>
<protein>
    <submittedName>
        <fullName evidence="1">Uncharacterized protein</fullName>
    </submittedName>
</protein>
<keyword evidence="2" id="KW-1185">Reference proteome</keyword>
<dbReference type="Proteomes" id="UP000521872">
    <property type="component" value="Unassembled WGS sequence"/>
</dbReference>
<name>A0A8H4QRI3_9AGAR</name>
<comment type="caution">
    <text evidence="1">The sequence shown here is derived from an EMBL/GenBank/DDBJ whole genome shotgun (WGS) entry which is preliminary data.</text>
</comment>
<proteinExistence type="predicted"/>
<accession>A0A8H4QRI3</accession>
<evidence type="ECO:0000313" key="1">
    <source>
        <dbReference type="EMBL" id="KAF4615639.1"/>
    </source>
</evidence>
<dbReference type="AlphaFoldDB" id="A0A8H4QRI3"/>